<dbReference type="InterPro" id="IPR007213">
    <property type="entry name" value="Ppm1/Ppm2/Tcmp"/>
</dbReference>
<dbReference type="AlphaFoldDB" id="A0AAN9NTU0"/>
<name>A0AAN9NTU0_PHACN</name>
<dbReference type="Proteomes" id="UP001374584">
    <property type="component" value="Unassembled WGS sequence"/>
</dbReference>
<dbReference type="SUPFAM" id="SSF53335">
    <property type="entry name" value="S-adenosyl-L-methionine-dependent methyltransferases"/>
    <property type="match status" value="1"/>
</dbReference>
<evidence type="ECO:0000256" key="1">
    <source>
        <dbReference type="ARBA" id="ARBA00022603"/>
    </source>
</evidence>
<dbReference type="InterPro" id="IPR029063">
    <property type="entry name" value="SAM-dependent_MTases_sf"/>
</dbReference>
<evidence type="ECO:0000313" key="3">
    <source>
        <dbReference type="EMBL" id="KAK7378986.1"/>
    </source>
</evidence>
<evidence type="ECO:0008006" key="5">
    <source>
        <dbReference type="Google" id="ProtNLM"/>
    </source>
</evidence>
<dbReference type="PANTHER" id="PTHR43619:SF2">
    <property type="entry name" value="S-ADENOSYL-L-METHIONINE-DEPENDENT METHYLTRANSFERASES SUPERFAMILY PROTEIN"/>
    <property type="match status" value="1"/>
</dbReference>
<dbReference type="EMBL" id="JAYMYR010000002">
    <property type="protein sequence ID" value="KAK7378986.1"/>
    <property type="molecule type" value="Genomic_DNA"/>
</dbReference>
<dbReference type="Pfam" id="PF04072">
    <property type="entry name" value="LCM"/>
    <property type="match status" value="1"/>
</dbReference>
<sequence length="312" mass="34989">MGFAQAFPVTYINILPSLLCTSKRKLCVSTAKLSPDNDPLLLSATASASLRYHESLRPEPLFLDPYAGCFVPDNTPEDVIQDLHPYCLAAKFIDDKLLHTVNLIDGLKQLVFLTDGMDTRPYRLQWPTSTIIFDISPEIVFKFAAEKLKDAGAKMPKGCIFCHIPLESSDMEQAMQFKGYSGSRPSIWVLQGFPMMTLANFEEVLPMIGSLAMKGSLFLGELPACLAETDTEIKSNIRQRVDKLFMSNGFRVEIINYEGIAESYGQDFASGHSNSILFAAEQLLHSDDQMESWRQEFQRIEDDGDEDGFEEL</sequence>
<keyword evidence="1" id="KW-0489">Methyltransferase</keyword>
<keyword evidence="2" id="KW-0808">Transferase</keyword>
<dbReference type="Gene3D" id="3.40.50.150">
    <property type="entry name" value="Vaccinia Virus protein VP39"/>
    <property type="match status" value="1"/>
</dbReference>
<protein>
    <recommendedName>
        <fullName evidence="5">S-adenosyl-L-methionine-dependent methyltransferase</fullName>
    </recommendedName>
</protein>
<comment type="caution">
    <text evidence="3">The sequence shown here is derived from an EMBL/GenBank/DDBJ whole genome shotgun (WGS) entry which is preliminary data.</text>
</comment>
<evidence type="ECO:0000256" key="2">
    <source>
        <dbReference type="ARBA" id="ARBA00022679"/>
    </source>
</evidence>
<proteinExistence type="predicted"/>
<dbReference type="GO" id="GO:0032259">
    <property type="term" value="P:methylation"/>
    <property type="evidence" value="ECO:0007669"/>
    <property type="project" value="UniProtKB-KW"/>
</dbReference>
<evidence type="ECO:0000313" key="4">
    <source>
        <dbReference type="Proteomes" id="UP001374584"/>
    </source>
</evidence>
<organism evidence="3 4">
    <name type="scientific">Phaseolus coccineus</name>
    <name type="common">Scarlet runner bean</name>
    <name type="synonym">Phaseolus multiflorus</name>
    <dbReference type="NCBI Taxonomy" id="3886"/>
    <lineage>
        <taxon>Eukaryota</taxon>
        <taxon>Viridiplantae</taxon>
        <taxon>Streptophyta</taxon>
        <taxon>Embryophyta</taxon>
        <taxon>Tracheophyta</taxon>
        <taxon>Spermatophyta</taxon>
        <taxon>Magnoliopsida</taxon>
        <taxon>eudicotyledons</taxon>
        <taxon>Gunneridae</taxon>
        <taxon>Pentapetalae</taxon>
        <taxon>rosids</taxon>
        <taxon>fabids</taxon>
        <taxon>Fabales</taxon>
        <taxon>Fabaceae</taxon>
        <taxon>Papilionoideae</taxon>
        <taxon>50 kb inversion clade</taxon>
        <taxon>NPAAA clade</taxon>
        <taxon>indigoferoid/millettioid clade</taxon>
        <taxon>Phaseoleae</taxon>
        <taxon>Phaseolus</taxon>
    </lineage>
</organism>
<keyword evidence="4" id="KW-1185">Reference proteome</keyword>
<accession>A0AAN9NTU0</accession>
<dbReference type="PANTHER" id="PTHR43619">
    <property type="entry name" value="S-ADENOSYL-L-METHIONINE-DEPENDENT METHYLTRANSFERASE YKTD-RELATED"/>
    <property type="match status" value="1"/>
</dbReference>
<dbReference type="GO" id="GO:0008168">
    <property type="term" value="F:methyltransferase activity"/>
    <property type="evidence" value="ECO:0007669"/>
    <property type="project" value="UniProtKB-KW"/>
</dbReference>
<gene>
    <name evidence="3" type="ORF">VNO80_04437</name>
</gene>
<reference evidence="3 4" key="1">
    <citation type="submission" date="2024-01" db="EMBL/GenBank/DDBJ databases">
        <title>The genomes of 5 underutilized Papilionoideae crops provide insights into root nodulation and disease resistanc.</title>
        <authorList>
            <person name="Jiang F."/>
        </authorList>
    </citation>
    <scope>NUCLEOTIDE SEQUENCE [LARGE SCALE GENOMIC DNA]</scope>
    <source>
        <strain evidence="3">JINMINGXINNONG_FW02</strain>
        <tissue evidence="3">Leaves</tissue>
    </source>
</reference>